<keyword evidence="2" id="KW-0472">Membrane</keyword>
<sequence>MAKAKFYYDSDTLSYQPIEKNTKIVLRNTILYTFAIFLVGLIGFVAFSAILKSPSERATLKELNNLKFNYELLEKRMEESDAILQEIQQRDNNVYRVIFEAKPISDDERSAGFGGVNRYKNLDGFKNSELVKEATKKMDVLAKRLVIQSKSLDEIVKLAKNKSEMLASIPAIQPVANKDLKRMASGYGIRIHPIYKTRRMHWGMDFSAPQGTNIYATGDGVVKTAKKSRKGFGNHVVINHGFGYETTYGHMSTFYVRVGQKVKRGDLIGLVGSTGSSTAPHLHYEVKKGNQKLNPVYFYHNDLTPEEYEAMLVLSSQENQSLD</sequence>
<dbReference type="CDD" id="cd12797">
    <property type="entry name" value="M23_peptidase"/>
    <property type="match status" value="1"/>
</dbReference>
<dbReference type="Gene3D" id="2.70.70.10">
    <property type="entry name" value="Glucose Permease (Domain IIA)"/>
    <property type="match status" value="1"/>
</dbReference>
<accession>A0A1M5RYS7</accession>
<feature type="coiled-coil region" evidence="1">
    <location>
        <begin position="63"/>
        <end position="90"/>
    </location>
</feature>
<dbReference type="STRING" id="1195760.SAMN05444281_0042"/>
<dbReference type="OrthoDB" id="9810477at2"/>
<dbReference type="GO" id="GO:0004222">
    <property type="term" value="F:metalloendopeptidase activity"/>
    <property type="evidence" value="ECO:0007669"/>
    <property type="project" value="TreeGrafter"/>
</dbReference>
<evidence type="ECO:0000313" key="5">
    <source>
        <dbReference type="Proteomes" id="UP000184109"/>
    </source>
</evidence>
<evidence type="ECO:0000256" key="2">
    <source>
        <dbReference type="SAM" id="Phobius"/>
    </source>
</evidence>
<reference evidence="5" key="1">
    <citation type="submission" date="2016-11" db="EMBL/GenBank/DDBJ databases">
        <authorList>
            <person name="Varghese N."/>
            <person name="Submissions S."/>
        </authorList>
    </citation>
    <scope>NUCLEOTIDE SEQUENCE [LARGE SCALE GENOMIC DNA]</scope>
    <source>
        <strain evidence="5">DSM 100572</strain>
    </source>
</reference>
<dbReference type="InterPro" id="IPR016047">
    <property type="entry name" value="M23ase_b-sheet_dom"/>
</dbReference>
<protein>
    <submittedName>
        <fullName evidence="4">Peptidase family M23</fullName>
    </submittedName>
</protein>
<dbReference type="InterPro" id="IPR050570">
    <property type="entry name" value="Cell_wall_metabolism_enzyme"/>
</dbReference>
<organism evidence="4 5">
    <name type="scientific">Wenyingzhuangia marina</name>
    <dbReference type="NCBI Taxonomy" id="1195760"/>
    <lineage>
        <taxon>Bacteria</taxon>
        <taxon>Pseudomonadati</taxon>
        <taxon>Bacteroidota</taxon>
        <taxon>Flavobacteriia</taxon>
        <taxon>Flavobacteriales</taxon>
        <taxon>Flavobacteriaceae</taxon>
        <taxon>Wenyingzhuangia</taxon>
    </lineage>
</organism>
<dbReference type="PANTHER" id="PTHR21666:SF286">
    <property type="entry name" value="LIPOPROTEIN NLPD"/>
    <property type="match status" value="1"/>
</dbReference>
<dbReference type="FunFam" id="2.70.70.10:FF:000006">
    <property type="entry name" value="M23 family peptidase"/>
    <property type="match status" value="1"/>
</dbReference>
<dbReference type="EMBL" id="FQXQ01000001">
    <property type="protein sequence ID" value="SHH31502.1"/>
    <property type="molecule type" value="Genomic_DNA"/>
</dbReference>
<proteinExistence type="predicted"/>
<dbReference type="SUPFAM" id="SSF51261">
    <property type="entry name" value="Duplicated hybrid motif"/>
    <property type="match status" value="1"/>
</dbReference>
<keyword evidence="1" id="KW-0175">Coiled coil</keyword>
<evidence type="ECO:0000259" key="3">
    <source>
        <dbReference type="Pfam" id="PF01551"/>
    </source>
</evidence>
<gene>
    <name evidence="4" type="ORF">SAMN05444281_0042</name>
</gene>
<keyword evidence="2" id="KW-1133">Transmembrane helix</keyword>
<keyword evidence="2" id="KW-0812">Transmembrane</keyword>
<feature type="domain" description="M23ase beta-sheet core" evidence="3">
    <location>
        <begin position="199"/>
        <end position="295"/>
    </location>
</feature>
<dbReference type="PANTHER" id="PTHR21666">
    <property type="entry name" value="PEPTIDASE-RELATED"/>
    <property type="match status" value="1"/>
</dbReference>
<dbReference type="RefSeq" id="WP_073117672.1">
    <property type="nucleotide sequence ID" value="NZ_BMEN01000005.1"/>
</dbReference>
<dbReference type="AlphaFoldDB" id="A0A1M5RYS7"/>
<dbReference type="Proteomes" id="UP000184109">
    <property type="component" value="Unassembled WGS sequence"/>
</dbReference>
<keyword evidence="5" id="KW-1185">Reference proteome</keyword>
<evidence type="ECO:0000313" key="4">
    <source>
        <dbReference type="EMBL" id="SHH31502.1"/>
    </source>
</evidence>
<feature type="transmembrane region" description="Helical" evidence="2">
    <location>
        <begin position="30"/>
        <end position="51"/>
    </location>
</feature>
<dbReference type="InterPro" id="IPR011055">
    <property type="entry name" value="Dup_hybrid_motif"/>
</dbReference>
<dbReference type="Pfam" id="PF01551">
    <property type="entry name" value="Peptidase_M23"/>
    <property type="match status" value="1"/>
</dbReference>
<name>A0A1M5RYS7_9FLAO</name>
<evidence type="ECO:0000256" key="1">
    <source>
        <dbReference type="SAM" id="Coils"/>
    </source>
</evidence>